<feature type="non-terminal residue" evidence="2">
    <location>
        <position position="1"/>
    </location>
</feature>
<dbReference type="EMBL" id="CAXITT010001228">
    <property type="protein sequence ID" value="CAL1548232.1"/>
    <property type="molecule type" value="Genomic_DNA"/>
</dbReference>
<evidence type="ECO:0000313" key="3">
    <source>
        <dbReference type="Proteomes" id="UP001497497"/>
    </source>
</evidence>
<proteinExistence type="predicted"/>
<evidence type="ECO:0000256" key="1">
    <source>
        <dbReference type="SAM" id="MobiDB-lite"/>
    </source>
</evidence>
<keyword evidence="3" id="KW-1185">Reference proteome</keyword>
<feature type="compositionally biased region" description="Basic and acidic residues" evidence="1">
    <location>
        <begin position="69"/>
        <end position="87"/>
    </location>
</feature>
<sequence>DHKRVPGRHSGYHGSVDHSCVCLCFQRSDLGVRHFRPVGTRSIYRTIRHRCHACRDRQLVSVHVPPGAGDERLQEVHHPRDGREPCPRGRGGRPVTVFDLPEVPPRRPRLPHVVLSASLGRQHRGGVRGHGRVPGGGGHEGRVRIPQRHHRDADREGDRLRHRGHGRGPGGSLGQPSQRVAPGVHRVGALPAGEFAFQRPGGELSDHRLQGLEGRLGHERCRVFYQLWCPRLLLHLRGTNIRVINHGGGGGGPFFCVVSLSLFNIFLII</sequence>
<feature type="region of interest" description="Disordered" evidence="1">
    <location>
        <begin position="65"/>
        <end position="104"/>
    </location>
</feature>
<evidence type="ECO:0000313" key="2">
    <source>
        <dbReference type="EMBL" id="CAL1548232.1"/>
    </source>
</evidence>
<dbReference type="AlphaFoldDB" id="A0AAV2IR58"/>
<accession>A0AAV2IR58</accession>
<name>A0AAV2IR58_LYMST</name>
<comment type="caution">
    <text evidence="2">The sequence shown here is derived from an EMBL/GenBank/DDBJ whole genome shotgun (WGS) entry which is preliminary data.</text>
</comment>
<feature type="compositionally biased region" description="Basic residues" evidence="1">
    <location>
        <begin position="122"/>
        <end position="131"/>
    </location>
</feature>
<organism evidence="2 3">
    <name type="scientific">Lymnaea stagnalis</name>
    <name type="common">Great pond snail</name>
    <name type="synonym">Helix stagnalis</name>
    <dbReference type="NCBI Taxonomy" id="6523"/>
    <lineage>
        <taxon>Eukaryota</taxon>
        <taxon>Metazoa</taxon>
        <taxon>Spiralia</taxon>
        <taxon>Lophotrochozoa</taxon>
        <taxon>Mollusca</taxon>
        <taxon>Gastropoda</taxon>
        <taxon>Heterobranchia</taxon>
        <taxon>Euthyneura</taxon>
        <taxon>Panpulmonata</taxon>
        <taxon>Hygrophila</taxon>
        <taxon>Lymnaeoidea</taxon>
        <taxon>Lymnaeidae</taxon>
        <taxon>Lymnaea</taxon>
    </lineage>
</organism>
<gene>
    <name evidence="2" type="ORF">GSLYS_00021549001</name>
</gene>
<reference evidence="2 3" key="1">
    <citation type="submission" date="2024-04" db="EMBL/GenBank/DDBJ databases">
        <authorList>
            <consortium name="Genoscope - CEA"/>
            <person name="William W."/>
        </authorList>
    </citation>
    <scope>NUCLEOTIDE SEQUENCE [LARGE SCALE GENOMIC DNA]</scope>
</reference>
<feature type="region of interest" description="Disordered" evidence="1">
    <location>
        <begin position="122"/>
        <end position="179"/>
    </location>
</feature>
<dbReference type="Proteomes" id="UP001497497">
    <property type="component" value="Unassembled WGS sequence"/>
</dbReference>
<protein>
    <submittedName>
        <fullName evidence="2">Uncharacterized protein</fullName>
    </submittedName>
</protein>